<evidence type="ECO:0000313" key="1">
    <source>
        <dbReference type="EMBL" id="OQV18859.1"/>
    </source>
</evidence>
<proteinExistence type="predicted"/>
<reference evidence="2" key="1">
    <citation type="submission" date="2017-01" db="EMBL/GenBank/DDBJ databases">
        <title>Comparative genomics of anhydrobiosis in the tardigrade Hypsibius dujardini.</title>
        <authorList>
            <person name="Yoshida Y."/>
            <person name="Koutsovoulos G."/>
            <person name="Laetsch D."/>
            <person name="Stevens L."/>
            <person name="Kumar S."/>
            <person name="Horikawa D."/>
            <person name="Ishino K."/>
            <person name="Komine S."/>
            <person name="Tomita M."/>
            <person name="Blaxter M."/>
            <person name="Arakawa K."/>
        </authorList>
    </citation>
    <scope>NUCLEOTIDE SEQUENCE [LARGE SCALE GENOMIC DNA]</scope>
    <source>
        <strain evidence="2">Z151</strain>
    </source>
</reference>
<comment type="caution">
    <text evidence="1">The sequence shown here is derived from an EMBL/GenBank/DDBJ whole genome shotgun (WGS) entry which is preliminary data.</text>
</comment>
<dbReference type="EMBL" id="MTYJ01000045">
    <property type="protein sequence ID" value="OQV18859.1"/>
    <property type="molecule type" value="Genomic_DNA"/>
</dbReference>
<accession>A0A1W0WUH1</accession>
<organism evidence="1 2">
    <name type="scientific">Hypsibius exemplaris</name>
    <name type="common">Freshwater tardigrade</name>
    <dbReference type="NCBI Taxonomy" id="2072580"/>
    <lineage>
        <taxon>Eukaryota</taxon>
        <taxon>Metazoa</taxon>
        <taxon>Ecdysozoa</taxon>
        <taxon>Tardigrada</taxon>
        <taxon>Eutardigrada</taxon>
        <taxon>Parachela</taxon>
        <taxon>Hypsibioidea</taxon>
        <taxon>Hypsibiidae</taxon>
        <taxon>Hypsibius</taxon>
    </lineage>
</organism>
<sequence length="251" mass="28534">MNALKVVSILSTNFTFVTIVLPQFQHQHPDRFHEILIPFRSVDGANCASRPRHDLFMSMDVVSHISNIKNFYIYPLFANRTNLAHVHNMVLNRVFFYSFLFRDAEDADEPGLIQIVEALKIRKIFVSQKAVSNLIRKNINKEAGSDTAPSLVKPRGSPKLRTSGLVDAIEKDMSGPNPLTRSALSLKYGVSATTIARVVSQDSEGKVRKKCRVHVLSNKQAKQRLDRGSRFLRYINSRKWKNVITIDEAWV</sequence>
<evidence type="ECO:0000313" key="2">
    <source>
        <dbReference type="Proteomes" id="UP000192578"/>
    </source>
</evidence>
<name>A0A1W0WUH1_HYPEX</name>
<keyword evidence="2" id="KW-1185">Reference proteome</keyword>
<dbReference type="Proteomes" id="UP000192578">
    <property type="component" value="Unassembled WGS sequence"/>
</dbReference>
<gene>
    <name evidence="1" type="ORF">BV898_07113</name>
</gene>
<protein>
    <submittedName>
        <fullName evidence="1">Uncharacterized protein</fullName>
    </submittedName>
</protein>
<dbReference type="OrthoDB" id="9970547at2759"/>
<dbReference type="AlphaFoldDB" id="A0A1W0WUH1"/>